<evidence type="ECO:0000313" key="3">
    <source>
        <dbReference type="Proteomes" id="UP000249723"/>
    </source>
</evidence>
<dbReference type="EMBL" id="FMWP01000012">
    <property type="protein sequence ID" value="SCZ88730.1"/>
    <property type="molecule type" value="Genomic_DNA"/>
</dbReference>
<keyword evidence="1" id="KW-1133">Transmembrane helix</keyword>
<evidence type="ECO:0000256" key="1">
    <source>
        <dbReference type="SAM" id="Phobius"/>
    </source>
</evidence>
<proteinExistence type="predicted"/>
<keyword evidence="3" id="KW-1185">Reference proteome</keyword>
<accession>A0A2X0KK68</accession>
<reference evidence="3" key="1">
    <citation type="submission" date="2016-10" db="EMBL/GenBank/DDBJ databases">
        <authorList>
            <person name="Jeantristanb JTB J.-T."/>
            <person name="Ricardo R."/>
        </authorList>
    </citation>
    <scope>NUCLEOTIDE SEQUENCE [LARGE SCALE GENOMIC DNA]</scope>
</reference>
<name>A0A2X0KK68_9BASI</name>
<evidence type="ECO:0000313" key="2">
    <source>
        <dbReference type="EMBL" id="SCZ88730.1"/>
    </source>
</evidence>
<protein>
    <submittedName>
        <fullName evidence="2">BZ3500_MvSof-1268-A1-R1_Chr2-1g04598 protein</fullName>
    </submittedName>
</protein>
<keyword evidence="1" id="KW-0812">Transmembrane</keyword>
<feature type="transmembrane region" description="Helical" evidence="1">
    <location>
        <begin position="169"/>
        <end position="188"/>
    </location>
</feature>
<feature type="transmembrane region" description="Helical" evidence="1">
    <location>
        <begin position="194"/>
        <end position="216"/>
    </location>
</feature>
<sequence length="225" mass="24769">MTSAFDAEARHALHASDGLVPLVRLFLGLVKSSFTIDLVLQSGGERSCKRSGSFEMRVGGGGCACRSGGFESFAERDKLWVLGLSERGEQVVELDFACVHVDHKFALGIGFSFLLEHDPLLLLPTRIGLPTLQIIILSLLARFESLDECIQLVDRAFVFRVIVVGVDRAHVLVLIVVFAVIIGGVRVIETHVEHLSSIIVGRIVIRIGLRVVLVFVEVDLKRFRL</sequence>
<dbReference type="AlphaFoldDB" id="A0A2X0KK68"/>
<keyword evidence="1" id="KW-0472">Membrane</keyword>
<organism evidence="2 3">
    <name type="scientific">Microbotryum saponariae</name>
    <dbReference type="NCBI Taxonomy" id="289078"/>
    <lineage>
        <taxon>Eukaryota</taxon>
        <taxon>Fungi</taxon>
        <taxon>Dikarya</taxon>
        <taxon>Basidiomycota</taxon>
        <taxon>Pucciniomycotina</taxon>
        <taxon>Microbotryomycetes</taxon>
        <taxon>Microbotryales</taxon>
        <taxon>Microbotryaceae</taxon>
        <taxon>Microbotryum</taxon>
    </lineage>
</organism>
<gene>
    <name evidence="2" type="ORF">BZ3500_MVSOF-1268-A1-R1_CHR2-1G04598</name>
</gene>
<dbReference type="Proteomes" id="UP000249723">
    <property type="component" value="Unassembled WGS sequence"/>
</dbReference>